<protein>
    <submittedName>
        <fullName evidence="5">Restriction endonuclease subunit S</fullName>
    </submittedName>
</protein>
<name>A0ABT3N203_9GAMM</name>
<keyword evidence="5" id="KW-0255">Endonuclease</keyword>
<dbReference type="Proteomes" id="UP001209854">
    <property type="component" value="Unassembled WGS sequence"/>
</dbReference>
<reference evidence="5 6" key="1">
    <citation type="submission" date="2022-10" db="EMBL/GenBank/DDBJ databases">
        <title>High-quality genome sequences of two octocoral-associated bacteria, Endozoicomonas euniceicola EF212 and Endozoicomonas gorgoniicola PS125.</title>
        <authorList>
            <person name="Chiou Y.-J."/>
            <person name="Chen Y.-H."/>
        </authorList>
    </citation>
    <scope>NUCLEOTIDE SEQUENCE [LARGE SCALE GENOMIC DNA]</scope>
    <source>
        <strain evidence="5 6">PS125</strain>
    </source>
</reference>
<feature type="domain" description="Type I restriction modification DNA specificity" evidence="4">
    <location>
        <begin position="198"/>
        <end position="362"/>
    </location>
</feature>
<evidence type="ECO:0000256" key="1">
    <source>
        <dbReference type="ARBA" id="ARBA00010923"/>
    </source>
</evidence>
<evidence type="ECO:0000313" key="6">
    <source>
        <dbReference type="Proteomes" id="UP001209854"/>
    </source>
</evidence>
<evidence type="ECO:0000313" key="5">
    <source>
        <dbReference type="EMBL" id="MCW7555667.1"/>
    </source>
</evidence>
<dbReference type="EMBL" id="JAPFCC010000001">
    <property type="protein sequence ID" value="MCW7555667.1"/>
    <property type="molecule type" value="Genomic_DNA"/>
</dbReference>
<comment type="caution">
    <text evidence="5">The sequence shown here is derived from an EMBL/GenBank/DDBJ whole genome shotgun (WGS) entry which is preliminary data.</text>
</comment>
<evidence type="ECO:0000259" key="4">
    <source>
        <dbReference type="Pfam" id="PF01420"/>
    </source>
</evidence>
<feature type="domain" description="Type I restriction modification DNA specificity" evidence="4">
    <location>
        <begin position="3"/>
        <end position="175"/>
    </location>
</feature>
<evidence type="ECO:0000256" key="3">
    <source>
        <dbReference type="ARBA" id="ARBA00023125"/>
    </source>
</evidence>
<keyword evidence="5" id="KW-0378">Hydrolase</keyword>
<dbReference type="RefSeq" id="WP_262565426.1">
    <property type="nucleotide sequence ID" value="NZ_JAPFCC010000001.1"/>
</dbReference>
<keyword evidence="6" id="KW-1185">Reference proteome</keyword>
<comment type="similarity">
    <text evidence="1">Belongs to the type-I restriction system S methylase family.</text>
</comment>
<keyword evidence="5" id="KW-0540">Nuclease</keyword>
<organism evidence="5 6">
    <name type="scientific">Endozoicomonas gorgoniicola</name>
    <dbReference type="NCBI Taxonomy" id="1234144"/>
    <lineage>
        <taxon>Bacteria</taxon>
        <taxon>Pseudomonadati</taxon>
        <taxon>Pseudomonadota</taxon>
        <taxon>Gammaproteobacteria</taxon>
        <taxon>Oceanospirillales</taxon>
        <taxon>Endozoicomonadaceae</taxon>
        <taxon>Endozoicomonas</taxon>
    </lineage>
</organism>
<gene>
    <name evidence="5" type="ORF">NX722_24175</name>
</gene>
<dbReference type="InterPro" id="IPR044946">
    <property type="entry name" value="Restrct_endonuc_typeI_TRD_sf"/>
</dbReference>
<keyword evidence="3" id="KW-0238">DNA-binding</keyword>
<accession>A0ABT3N203</accession>
<dbReference type="GO" id="GO:0004519">
    <property type="term" value="F:endonuclease activity"/>
    <property type="evidence" value="ECO:0007669"/>
    <property type="project" value="UniProtKB-KW"/>
</dbReference>
<dbReference type="Gene3D" id="3.90.220.20">
    <property type="entry name" value="DNA methylase specificity domains"/>
    <property type="match status" value="2"/>
</dbReference>
<dbReference type="PANTHER" id="PTHR30408">
    <property type="entry name" value="TYPE-1 RESTRICTION ENZYME ECOKI SPECIFICITY PROTEIN"/>
    <property type="match status" value="1"/>
</dbReference>
<keyword evidence="2" id="KW-0680">Restriction system</keyword>
<dbReference type="PANTHER" id="PTHR30408:SF12">
    <property type="entry name" value="TYPE I RESTRICTION ENZYME MJAVIII SPECIFICITY SUBUNIT"/>
    <property type="match status" value="1"/>
</dbReference>
<dbReference type="CDD" id="cd17260">
    <property type="entry name" value="RMtype1_S_EcoEI-TRD1-CR1_like"/>
    <property type="match status" value="1"/>
</dbReference>
<dbReference type="SUPFAM" id="SSF116734">
    <property type="entry name" value="DNA methylase specificity domain"/>
    <property type="match status" value="2"/>
</dbReference>
<dbReference type="CDD" id="cd17278">
    <property type="entry name" value="RMtype1_S_LdeBORF1052P-TRD2-CR2"/>
    <property type="match status" value="1"/>
</dbReference>
<sequence length="396" mass="44482">MSWPVVKLSDVAIINPRCPKDIDGSQEVSFLAMASVSEDGRLLHQESRILEETKKGFTYFERNDVIVAKITPCFENGKAAYLDKLNTKVGFGSTEFHVVRPDTEKLDGKYLFYLLWNPKFRHLGERNMSGSAGQKRVPADFLKKHEIPLPPLPEQKRIAAILDKADQLRQKRQQAIGLADDFLRSVFLDMFGDPVTNPKGWEKTSLGNVFKIKHGFAFKSDFFTSSGEYVLLTPGNFFEEGGYRDRGAKQKFYSGEIPSDYILRKGDLLVAMTEQAAGLLGSSILVPESEKFLHNQRLGLVETTKIDTNKVFLAHLFNQHSIRQAIHSQATGIKVRHTSPTKIEAIEAGIPPVEMQNKFEEIVRGVANTKSFCDDFTSEISQLFNSLSQKAFAGEL</sequence>
<dbReference type="Pfam" id="PF01420">
    <property type="entry name" value="Methylase_S"/>
    <property type="match status" value="2"/>
</dbReference>
<dbReference type="InterPro" id="IPR052021">
    <property type="entry name" value="Type-I_RS_S_subunit"/>
</dbReference>
<proteinExistence type="inferred from homology"/>
<evidence type="ECO:0000256" key="2">
    <source>
        <dbReference type="ARBA" id="ARBA00022747"/>
    </source>
</evidence>
<dbReference type="InterPro" id="IPR000055">
    <property type="entry name" value="Restrct_endonuc_typeI_TRD"/>
</dbReference>